<proteinExistence type="predicted"/>
<keyword evidence="3" id="KW-1185">Reference proteome</keyword>
<sequence length="292" mass="32879">MRNQGSESGPSAYQIDRTSFLPSQRVARLTHGRWVPPRAQPPYEQKECEDEWGITAHSDEINGGDRRALTVAAFRWQPLQEGGMREWSGYDFVKRLLNSQTGLLVVGDSLAQQYVDKLWYMLPKGGPGLHTLKEIFEWSIENNDAEESQKEDQPLKTQQRKIKPKRLDVTLVKDSPWHCVVSFPTSPRSGLASPSFVSSGTIPWSALTGSRNSRRSSTSRRWSSRPHLPPSEPWCEELPSTQATARKWKKEQNSIIMLNTGAHINQGEMNITSDGLDAITALLARDLLSDLV</sequence>
<name>A0A2X0L3T8_9BASI</name>
<evidence type="ECO:0000313" key="3">
    <source>
        <dbReference type="Proteomes" id="UP000249723"/>
    </source>
</evidence>
<feature type="compositionally biased region" description="Basic residues" evidence="1">
    <location>
        <begin position="212"/>
        <end position="224"/>
    </location>
</feature>
<evidence type="ECO:0000313" key="2">
    <source>
        <dbReference type="EMBL" id="SDA01271.1"/>
    </source>
</evidence>
<feature type="region of interest" description="Disordered" evidence="1">
    <location>
        <begin position="207"/>
        <end position="237"/>
    </location>
</feature>
<accession>A0A2X0L3T8</accession>
<dbReference type="Proteomes" id="UP000249723">
    <property type="component" value="Unassembled WGS sequence"/>
</dbReference>
<organism evidence="2 3">
    <name type="scientific">Microbotryum saponariae</name>
    <dbReference type="NCBI Taxonomy" id="289078"/>
    <lineage>
        <taxon>Eukaryota</taxon>
        <taxon>Fungi</taxon>
        <taxon>Dikarya</taxon>
        <taxon>Basidiomycota</taxon>
        <taxon>Pucciniomycotina</taxon>
        <taxon>Microbotryomycetes</taxon>
        <taxon>Microbotryales</taxon>
        <taxon>Microbotryaceae</taxon>
        <taxon>Microbotryum</taxon>
    </lineage>
</organism>
<dbReference type="OrthoDB" id="630188at2759"/>
<reference evidence="3" key="1">
    <citation type="submission" date="2016-10" db="EMBL/GenBank/DDBJ databases">
        <authorList>
            <person name="Jeantristanb JTB J.-T."/>
            <person name="Ricardo R."/>
        </authorList>
    </citation>
    <scope>NUCLEOTIDE SEQUENCE [LARGE SCALE GENOMIC DNA]</scope>
</reference>
<gene>
    <name evidence="2" type="ORF">BZ3500_MVSOF-1268-A1-R1_CHR10-1G02550</name>
</gene>
<dbReference type="AlphaFoldDB" id="A0A2X0L3T8"/>
<dbReference type="EMBL" id="FMWP01000116">
    <property type="protein sequence ID" value="SDA01271.1"/>
    <property type="molecule type" value="Genomic_DNA"/>
</dbReference>
<evidence type="ECO:0000256" key="1">
    <source>
        <dbReference type="SAM" id="MobiDB-lite"/>
    </source>
</evidence>
<protein>
    <submittedName>
        <fullName evidence="2">BZ3500_MvSof-1268-A1-R1_Chr10-1g02550 protein</fullName>
    </submittedName>
</protein>